<dbReference type="InterPro" id="IPR003782">
    <property type="entry name" value="SCO1/SenC"/>
</dbReference>
<sequence>MAKKARYDFKRSGAFTPLKLHSPRSRALGMHLVLMLVTGLLASQLLVASQPLSTPEPAPASTPVPAVVEADTPWGGNYFPNTLLIDQDGQQLRFFDDMIKGKVVVINFIFTSCSDSCPLETARLRQVQKLLGDRVGKDIFFYSISIDPLSDTPEVLKAYAQRFQVGPGWKFLTGEFADVTELRKKLGLFIEGIDNGRNKDHNLSLIVGNQETGRWMKASPFENPWILADQLANTLHNWKQPSVEESYADAPEIRPPSNGEELFRTRCASCHSLGPSDGQGIGLRSIGPDLIGVTHKRDPAWLIRWIREPDRMLVEKDPIAMELFDRYNRIPMPNLRLDEHSAQSIIDFLHEETDRQHPPAASGNEEPEHHHSVAQPEMTQAQ</sequence>
<feature type="disulfide bond" description="Redox-active" evidence="7">
    <location>
        <begin position="113"/>
        <end position="117"/>
    </location>
</feature>
<dbReference type="PROSITE" id="PS51352">
    <property type="entry name" value="THIOREDOXIN_2"/>
    <property type="match status" value="1"/>
</dbReference>
<dbReference type="InterPro" id="IPR036909">
    <property type="entry name" value="Cyt_c-like_dom_sf"/>
</dbReference>
<dbReference type="InterPro" id="IPR036249">
    <property type="entry name" value="Thioredoxin-like_sf"/>
</dbReference>
<dbReference type="SUPFAM" id="SSF46626">
    <property type="entry name" value="Cytochrome c"/>
    <property type="match status" value="1"/>
</dbReference>
<evidence type="ECO:0000256" key="3">
    <source>
        <dbReference type="ARBA" id="ARBA00022723"/>
    </source>
</evidence>
<dbReference type="InterPro" id="IPR013766">
    <property type="entry name" value="Thioredoxin_domain"/>
</dbReference>
<comment type="similarity">
    <text evidence="1">Belongs to the SCO1/2 family.</text>
</comment>
<evidence type="ECO:0000256" key="2">
    <source>
        <dbReference type="ARBA" id="ARBA00022617"/>
    </source>
</evidence>
<keyword evidence="7" id="KW-1015">Disulfide bond</keyword>
<evidence type="ECO:0000313" key="12">
    <source>
        <dbReference type="EMBL" id="RAI68284.1"/>
    </source>
</evidence>
<organism evidence="12 13">
    <name type="scientific">Pseudomonas fluorescens</name>
    <dbReference type="NCBI Taxonomy" id="294"/>
    <lineage>
        <taxon>Bacteria</taxon>
        <taxon>Pseudomonadati</taxon>
        <taxon>Pseudomonadota</taxon>
        <taxon>Gammaproteobacteria</taxon>
        <taxon>Pseudomonadales</taxon>
        <taxon>Pseudomonadaceae</taxon>
        <taxon>Pseudomonas</taxon>
    </lineage>
</organism>
<feature type="region of interest" description="Disordered" evidence="9">
    <location>
        <begin position="353"/>
        <end position="382"/>
    </location>
</feature>
<evidence type="ECO:0000259" key="11">
    <source>
        <dbReference type="PROSITE" id="PS51352"/>
    </source>
</evidence>
<evidence type="ECO:0000256" key="7">
    <source>
        <dbReference type="PIRSR" id="PIRSR603782-2"/>
    </source>
</evidence>
<dbReference type="PANTHER" id="PTHR12151">
    <property type="entry name" value="ELECTRON TRANSPORT PROTIN SCO1/SENC FAMILY MEMBER"/>
    <property type="match status" value="1"/>
</dbReference>
<evidence type="ECO:0000256" key="8">
    <source>
        <dbReference type="PROSITE-ProRule" id="PRU00433"/>
    </source>
</evidence>
<dbReference type="GO" id="GO:0020037">
    <property type="term" value="F:heme binding"/>
    <property type="evidence" value="ECO:0007669"/>
    <property type="project" value="InterPro"/>
</dbReference>
<dbReference type="RefSeq" id="WP_111285128.1">
    <property type="nucleotide sequence ID" value="NZ_QLIN01000007.1"/>
</dbReference>
<evidence type="ECO:0000256" key="1">
    <source>
        <dbReference type="ARBA" id="ARBA00010996"/>
    </source>
</evidence>
<dbReference type="GO" id="GO:0009055">
    <property type="term" value="F:electron transfer activity"/>
    <property type="evidence" value="ECO:0007669"/>
    <property type="project" value="InterPro"/>
</dbReference>
<evidence type="ECO:0000256" key="5">
    <source>
        <dbReference type="ARBA" id="ARBA00023008"/>
    </source>
</evidence>
<proteinExistence type="inferred from homology"/>
<keyword evidence="4 8" id="KW-0408">Iron</keyword>
<keyword evidence="2 8" id="KW-0349">Heme</keyword>
<comment type="caution">
    <text evidence="12">The sequence shown here is derived from an EMBL/GenBank/DDBJ whole genome shotgun (WGS) entry which is preliminary data.</text>
</comment>
<gene>
    <name evidence="12" type="ORF">DOZ80_17990</name>
</gene>
<accession>A0A327N283</accession>
<dbReference type="InterPro" id="IPR009056">
    <property type="entry name" value="Cyt_c-like_dom"/>
</dbReference>
<evidence type="ECO:0000256" key="4">
    <source>
        <dbReference type="ARBA" id="ARBA00023004"/>
    </source>
</evidence>
<dbReference type="Pfam" id="PF02630">
    <property type="entry name" value="SCO1-SenC"/>
    <property type="match status" value="1"/>
</dbReference>
<feature type="domain" description="Cytochrome c" evidence="10">
    <location>
        <begin position="254"/>
        <end position="353"/>
    </location>
</feature>
<dbReference type="Gene3D" id="1.10.760.10">
    <property type="entry name" value="Cytochrome c-like domain"/>
    <property type="match status" value="1"/>
</dbReference>
<evidence type="ECO:0000256" key="9">
    <source>
        <dbReference type="SAM" id="MobiDB-lite"/>
    </source>
</evidence>
<name>A0A327N283_PSEFL</name>
<dbReference type="Proteomes" id="UP000249493">
    <property type="component" value="Unassembled WGS sequence"/>
</dbReference>
<dbReference type="PROSITE" id="PS51007">
    <property type="entry name" value="CYTC"/>
    <property type="match status" value="1"/>
</dbReference>
<dbReference type="CDD" id="cd02968">
    <property type="entry name" value="SCO"/>
    <property type="match status" value="1"/>
</dbReference>
<dbReference type="PANTHER" id="PTHR12151:SF5">
    <property type="entry name" value="AT19154P"/>
    <property type="match status" value="1"/>
</dbReference>
<feature type="binding site" evidence="6">
    <location>
        <position position="117"/>
    </location>
    <ligand>
        <name>Cu cation</name>
        <dbReference type="ChEBI" id="CHEBI:23378"/>
    </ligand>
</feature>
<reference evidence="12 13" key="1">
    <citation type="submission" date="2018-06" db="EMBL/GenBank/DDBJ databases">
        <authorList>
            <person name="Zhirakovskaya E."/>
        </authorList>
    </citation>
    <scope>NUCLEOTIDE SEQUENCE [LARGE SCALE GENOMIC DNA]</scope>
    <source>
        <strain evidence="12 13">LY3</strain>
    </source>
</reference>
<dbReference type="Gene3D" id="3.40.30.10">
    <property type="entry name" value="Glutaredoxin"/>
    <property type="match status" value="1"/>
</dbReference>
<protein>
    <submittedName>
        <fullName evidence="12">Electron transporter SenC</fullName>
    </submittedName>
</protein>
<evidence type="ECO:0000313" key="13">
    <source>
        <dbReference type="Proteomes" id="UP000249493"/>
    </source>
</evidence>
<evidence type="ECO:0000259" key="10">
    <source>
        <dbReference type="PROSITE" id="PS51007"/>
    </source>
</evidence>
<feature type="domain" description="Thioredoxin" evidence="11">
    <location>
        <begin position="52"/>
        <end position="211"/>
    </location>
</feature>
<dbReference type="GO" id="GO:0046872">
    <property type="term" value="F:metal ion binding"/>
    <property type="evidence" value="ECO:0007669"/>
    <property type="project" value="UniProtKB-KW"/>
</dbReference>
<evidence type="ECO:0000256" key="6">
    <source>
        <dbReference type="PIRSR" id="PIRSR603782-1"/>
    </source>
</evidence>
<dbReference type="AlphaFoldDB" id="A0A327N283"/>
<dbReference type="Pfam" id="PF00034">
    <property type="entry name" value="Cytochrom_C"/>
    <property type="match status" value="1"/>
</dbReference>
<dbReference type="SUPFAM" id="SSF52833">
    <property type="entry name" value="Thioredoxin-like"/>
    <property type="match status" value="1"/>
</dbReference>
<feature type="binding site" evidence="6">
    <location>
        <position position="113"/>
    </location>
    <ligand>
        <name>Cu cation</name>
        <dbReference type="ChEBI" id="CHEBI:23378"/>
    </ligand>
</feature>
<keyword evidence="3 6" id="KW-0479">Metal-binding</keyword>
<dbReference type="EMBL" id="QLIN01000007">
    <property type="protein sequence ID" value="RAI68284.1"/>
    <property type="molecule type" value="Genomic_DNA"/>
</dbReference>
<keyword evidence="5 6" id="KW-0186">Copper</keyword>